<protein>
    <submittedName>
        <fullName evidence="1">Uncharacterized mitochondrial protein AtMg00810-like</fullName>
    </submittedName>
</protein>
<dbReference type="PaxDb" id="4097-A0A1S4DMZ9"/>
<dbReference type="AlphaFoldDB" id="A0A1S4DMZ9"/>
<dbReference type="RefSeq" id="XP_016514802.1">
    <property type="nucleotide sequence ID" value="XM_016659316.1"/>
</dbReference>
<name>A0A1S4DMZ9_TOBAC</name>
<dbReference type="KEGG" id="nta:107831539"/>
<dbReference type="PANTHER" id="PTHR11439:SF469">
    <property type="entry name" value="REVERSE TRANSCRIPTASE TY1_COPIA-TYPE DOMAIN-CONTAINING PROTEIN"/>
    <property type="match status" value="1"/>
</dbReference>
<proteinExistence type="predicted"/>
<sequence length="230" mass="25654">MANIVTNIERGEEVEHQGENQSMSLSNEQYGQIVSLLQHFHMGNNENTVSANLSSGASMNFAVKLKTKEGAPLSDPTFYRKLVEKLNFLTNTRLDIAYGVQHLSQFMQDSREPHLQAAYHMLRYLKKDPTLGLYFSNEDNLLLVAYCDSDWAACPYSRRSVSGYVVFLGGSPISWKPYPSPQQKQNTKPLEKLLHIGIGQQLVDVLSKALTGIKHCSVLGKLGVISSHPT</sequence>
<dbReference type="PANTHER" id="PTHR11439">
    <property type="entry name" value="GAG-POL-RELATED RETROTRANSPOSON"/>
    <property type="match status" value="1"/>
</dbReference>
<gene>
    <name evidence="1" type="primary">LOC107831539</name>
</gene>
<dbReference type="OrthoDB" id="414945at2759"/>
<organism evidence="1">
    <name type="scientific">Nicotiana tabacum</name>
    <name type="common">Common tobacco</name>
    <dbReference type="NCBI Taxonomy" id="4097"/>
    <lineage>
        <taxon>Eukaryota</taxon>
        <taxon>Viridiplantae</taxon>
        <taxon>Streptophyta</taxon>
        <taxon>Embryophyta</taxon>
        <taxon>Tracheophyta</taxon>
        <taxon>Spermatophyta</taxon>
        <taxon>Magnoliopsida</taxon>
        <taxon>eudicotyledons</taxon>
        <taxon>Gunneridae</taxon>
        <taxon>Pentapetalae</taxon>
        <taxon>asterids</taxon>
        <taxon>lamiids</taxon>
        <taxon>Solanales</taxon>
        <taxon>Solanaceae</taxon>
        <taxon>Nicotianoideae</taxon>
        <taxon>Nicotianeae</taxon>
        <taxon>Nicotiana</taxon>
    </lineage>
</organism>
<accession>A0A1S4DMZ9</accession>
<evidence type="ECO:0000313" key="1">
    <source>
        <dbReference type="RefSeq" id="XP_016514802.1"/>
    </source>
</evidence>
<dbReference type="STRING" id="4097.A0A1S4DMZ9"/>
<reference evidence="1" key="1">
    <citation type="submission" date="2025-08" db="UniProtKB">
        <authorList>
            <consortium name="RefSeq"/>
        </authorList>
    </citation>
    <scope>IDENTIFICATION</scope>
</reference>